<keyword evidence="4" id="KW-0378">Hydrolase</keyword>
<evidence type="ECO:0000313" key="5">
    <source>
        <dbReference type="Proteomes" id="UP001236652"/>
    </source>
</evidence>
<dbReference type="PANTHER" id="PTHR46825:SF11">
    <property type="entry name" value="PENICILLIN-BINDING PROTEIN 4"/>
    <property type="match status" value="1"/>
</dbReference>
<dbReference type="EMBL" id="CP126446">
    <property type="protein sequence ID" value="WIF99611.1"/>
    <property type="molecule type" value="Genomic_DNA"/>
</dbReference>
<evidence type="ECO:0000256" key="2">
    <source>
        <dbReference type="ARBA" id="ARBA00023136"/>
    </source>
</evidence>
<name>A0ABY8V6X9_9BACI</name>
<evidence type="ECO:0000259" key="3">
    <source>
        <dbReference type="Pfam" id="PF00144"/>
    </source>
</evidence>
<dbReference type="InterPro" id="IPR012338">
    <property type="entry name" value="Beta-lactam/transpept-like"/>
</dbReference>
<keyword evidence="2" id="KW-0472">Membrane</keyword>
<dbReference type="PANTHER" id="PTHR46825">
    <property type="entry name" value="D-ALANYL-D-ALANINE-CARBOXYPEPTIDASE/ENDOPEPTIDASE AMPH"/>
    <property type="match status" value="1"/>
</dbReference>
<keyword evidence="5" id="KW-1185">Reference proteome</keyword>
<gene>
    <name evidence="4" type="ORF">QNI29_08125</name>
</gene>
<accession>A0ABY8V6X9</accession>
<sequence>MNQSAVEIRQTLEDLMIRNHFSGSIYIKQGDEVLFEAAGGDADRSEERKNTIETRFRIASGCKLFTAIAICQLVDQGLISFYSKLSDSVDVTFPYFDEGVTIHHLLTHTSGVADYFDEDEMDDFEALWKTTPMYCLRNLEDFLPLFEKGRMKFQPGDDFHYNNAGFILLGLIIEAKTGMKFRDYIVQNVFKPAGMDSSGYFALDQLPSNVAYGYVELDDGSWKTNQYSIPVVGGADGGAYVTAPDMGKMWEALLSGALCSEETLETMLTPHVEVREGVYYGYGLWIHKRENQTYKYHVMGYDPGVSFHSAFYPNKRITLAVPSNRSDDAYDVMKAVEDTLIDD</sequence>
<dbReference type="SUPFAM" id="SSF56601">
    <property type="entry name" value="beta-lactamase/transpeptidase-like"/>
    <property type="match status" value="1"/>
</dbReference>
<reference evidence="4 5" key="1">
    <citation type="submission" date="2023-05" db="EMBL/GenBank/DDBJ databases">
        <title>Comparative genomics reveals the evidence of polycyclic aromatic hydrocarbons degradation in moderately halophilic genus Pontibacillus.</title>
        <authorList>
            <person name="Yang H."/>
            <person name="Qian Z."/>
        </authorList>
    </citation>
    <scope>NUCLEOTIDE SEQUENCE [LARGE SCALE GENOMIC DNA]</scope>
    <source>
        <strain evidence="5">HN14</strain>
    </source>
</reference>
<feature type="domain" description="Beta-lactamase-related" evidence="3">
    <location>
        <begin position="9"/>
        <end position="331"/>
    </location>
</feature>
<protein>
    <submittedName>
        <fullName evidence="4">Serine hydrolase</fullName>
        <ecNumber evidence="4">3.-.-.-</ecNumber>
    </submittedName>
</protein>
<comment type="subcellular location">
    <subcellularLocation>
        <location evidence="1">Membrane</location>
    </subcellularLocation>
</comment>
<dbReference type="InterPro" id="IPR001466">
    <property type="entry name" value="Beta-lactam-related"/>
</dbReference>
<proteinExistence type="predicted"/>
<dbReference type="Proteomes" id="UP001236652">
    <property type="component" value="Chromosome"/>
</dbReference>
<dbReference type="RefSeq" id="WP_231415928.1">
    <property type="nucleotide sequence ID" value="NZ_CP126446.1"/>
</dbReference>
<organism evidence="4 5">
    <name type="scientific">Pontibacillus chungwhensis</name>
    <dbReference type="NCBI Taxonomy" id="265426"/>
    <lineage>
        <taxon>Bacteria</taxon>
        <taxon>Bacillati</taxon>
        <taxon>Bacillota</taxon>
        <taxon>Bacilli</taxon>
        <taxon>Bacillales</taxon>
        <taxon>Bacillaceae</taxon>
        <taxon>Pontibacillus</taxon>
    </lineage>
</organism>
<dbReference type="Gene3D" id="3.40.710.10">
    <property type="entry name" value="DD-peptidase/beta-lactamase superfamily"/>
    <property type="match status" value="1"/>
</dbReference>
<evidence type="ECO:0000313" key="4">
    <source>
        <dbReference type="EMBL" id="WIF99611.1"/>
    </source>
</evidence>
<dbReference type="InterPro" id="IPR050491">
    <property type="entry name" value="AmpC-like"/>
</dbReference>
<dbReference type="EC" id="3.-.-.-" evidence="4"/>
<dbReference type="Pfam" id="PF00144">
    <property type="entry name" value="Beta-lactamase"/>
    <property type="match status" value="1"/>
</dbReference>
<dbReference type="GO" id="GO:0016787">
    <property type="term" value="F:hydrolase activity"/>
    <property type="evidence" value="ECO:0007669"/>
    <property type="project" value="UniProtKB-KW"/>
</dbReference>
<evidence type="ECO:0000256" key="1">
    <source>
        <dbReference type="ARBA" id="ARBA00004370"/>
    </source>
</evidence>